<reference evidence="7" key="1">
    <citation type="submission" date="2019-09" db="EMBL/GenBank/DDBJ databases">
        <title>Mumia zhuanghuii sp. nov. isolated from the intestinal contents of plateau pika (Ochotona curzoniae) in the Qinghai-Tibet plateau of China.</title>
        <authorList>
            <person name="Tian Z."/>
        </authorList>
    </citation>
    <scope>NUCLEOTIDE SEQUENCE [LARGE SCALE GENOMIC DNA]</scope>
    <source>
        <strain evidence="7">DSM 25564</strain>
    </source>
</reference>
<comment type="caution">
    <text evidence="6">The sequence shown here is derived from an EMBL/GenBank/DDBJ whole genome shotgun (WGS) entry which is preliminary data.</text>
</comment>
<protein>
    <submittedName>
        <fullName evidence="6">Gfo/Idh/MocA family oxidoreductase</fullName>
    </submittedName>
</protein>
<dbReference type="EMBL" id="VYRZ01000001">
    <property type="protein sequence ID" value="KAA9090034.1"/>
    <property type="molecule type" value="Genomic_DNA"/>
</dbReference>
<dbReference type="PANTHER" id="PTHR22604">
    <property type="entry name" value="OXIDOREDUCTASES"/>
    <property type="match status" value="1"/>
</dbReference>
<dbReference type="Gene3D" id="3.30.360.10">
    <property type="entry name" value="Dihydrodipicolinate Reductase, domain 2"/>
    <property type="match status" value="1"/>
</dbReference>
<sequence length="339" mass="34521">MLGPGQIAQSFAEGLAASRTGRLAAVGSSDAARARAFAERFAPGNSTGNTDGAFAGHYDAVLGRDDVDAVYIGTVHPAHAALAEAALRAGKAVLCEKPLTPTAAETDRLLAVAADAGRPLVEAYKNRFSPFARELDALVGAGAVGAPRRLTASFGFASDERAGRLFDPELAGGALLDVGCYPLSLAVQIAAAAGVDPAALRVVEADGRIGPTGVDEDARAVVAAEGFEAHLSTSIRSTLPRSAEIVGTAGTIDLPDAWGSRSASASTILVRRADASGGGTAERTPREHTTAVVHPFAAEADAVARLLDTDACEARELPWAHSRAIAGLLDAWAAALRAA</sequence>
<dbReference type="InterPro" id="IPR055170">
    <property type="entry name" value="GFO_IDH_MocA-like_dom"/>
</dbReference>
<feature type="domain" description="Gfo/Idh/MocA-like oxidoreductase N-terminal" evidence="4">
    <location>
        <begin position="1"/>
        <end position="121"/>
    </location>
</feature>
<keyword evidence="7" id="KW-1185">Reference proteome</keyword>
<dbReference type="OrthoDB" id="9815825at2"/>
<evidence type="ECO:0000256" key="3">
    <source>
        <dbReference type="ARBA" id="ARBA00023027"/>
    </source>
</evidence>
<feature type="domain" description="GFO/IDH/MocA-like oxidoreductase" evidence="5">
    <location>
        <begin position="133"/>
        <end position="252"/>
    </location>
</feature>
<dbReference type="InterPro" id="IPR036291">
    <property type="entry name" value="NAD(P)-bd_dom_sf"/>
</dbReference>
<organism evidence="6 7">
    <name type="scientific">Microbacterium radiodurans</name>
    <dbReference type="NCBI Taxonomy" id="661398"/>
    <lineage>
        <taxon>Bacteria</taxon>
        <taxon>Bacillati</taxon>
        <taxon>Actinomycetota</taxon>
        <taxon>Actinomycetes</taxon>
        <taxon>Micrococcales</taxon>
        <taxon>Microbacteriaceae</taxon>
        <taxon>Microbacterium</taxon>
    </lineage>
</organism>
<evidence type="ECO:0000259" key="5">
    <source>
        <dbReference type="Pfam" id="PF22725"/>
    </source>
</evidence>
<evidence type="ECO:0000256" key="1">
    <source>
        <dbReference type="ARBA" id="ARBA00010928"/>
    </source>
</evidence>
<comment type="similarity">
    <text evidence="1">Belongs to the Gfo/Idh/MocA family.</text>
</comment>
<dbReference type="PANTHER" id="PTHR22604:SF105">
    <property type="entry name" value="TRANS-1,2-DIHYDROBENZENE-1,2-DIOL DEHYDROGENASE"/>
    <property type="match status" value="1"/>
</dbReference>
<dbReference type="Proteomes" id="UP000327039">
    <property type="component" value="Unassembled WGS sequence"/>
</dbReference>
<evidence type="ECO:0000313" key="6">
    <source>
        <dbReference type="EMBL" id="KAA9090034.1"/>
    </source>
</evidence>
<dbReference type="Pfam" id="PF22725">
    <property type="entry name" value="GFO_IDH_MocA_C3"/>
    <property type="match status" value="1"/>
</dbReference>
<keyword evidence="3" id="KW-0520">NAD</keyword>
<dbReference type="SUPFAM" id="SSF55347">
    <property type="entry name" value="Glyceraldehyde-3-phosphate dehydrogenase-like, C-terminal domain"/>
    <property type="match status" value="1"/>
</dbReference>
<evidence type="ECO:0000259" key="4">
    <source>
        <dbReference type="Pfam" id="PF01408"/>
    </source>
</evidence>
<evidence type="ECO:0000313" key="7">
    <source>
        <dbReference type="Proteomes" id="UP000327039"/>
    </source>
</evidence>
<accession>A0A5J5IV02</accession>
<dbReference type="InterPro" id="IPR050984">
    <property type="entry name" value="Gfo/Idh/MocA_domain"/>
</dbReference>
<dbReference type="GO" id="GO:0000166">
    <property type="term" value="F:nucleotide binding"/>
    <property type="evidence" value="ECO:0007669"/>
    <property type="project" value="InterPro"/>
</dbReference>
<name>A0A5J5IV02_9MICO</name>
<dbReference type="SUPFAM" id="SSF51735">
    <property type="entry name" value="NAD(P)-binding Rossmann-fold domains"/>
    <property type="match status" value="1"/>
</dbReference>
<dbReference type="Gene3D" id="3.40.50.720">
    <property type="entry name" value="NAD(P)-binding Rossmann-like Domain"/>
    <property type="match status" value="1"/>
</dbReference>
<dbReference type="GO" id="GO:0016491">
    <property type="term" value="F:oxidoreductase activity"/>
    <property type="evidence" value="ECO:0007669"/>
    <property type="project" value="UniProtKB-KW"/>
</dbReference>
<keyword evidence="2" id="KW-0560">Oxidoreductase</keyword>
<proteinExistence type="inferred from homology"/>
<gene>
    <name evidence="6" type="ORF">F6B42_04015</name>
</gene>
<dbReference type="AlphaFoldDB" id="A0A5J5IV02"/>
<dbReference type="Pfam" id="PF01408">
    <property type="entry name" value="GFO_IDH_MocA"/>
    <property type="match status" value="1"/>
</dbReference>
<evidence type="ECO:0000256" key="2">
    <source>
        <dbReference type="ARBA" id="ARBA00023002"/>
    </source>
</evidence>
<dbReference type="InterPro" id="IPR000683">
    <property type="entry name" value="Gfo/Idh/MocA-like_OxRdtase_N"/>
</dbReference>